<dbReference type="Pfam" id="PF20256">
    <property type="entry name" value="MoCoBD_2"/>
    <property type="match status" value="2"/>
</dbReference>
<gene>
    <name evidence="2" type="ORF">KCG34_14220</name>
</gene>
<dbReference type="Pfam" id="PF02738">
    <property type="entry name" value="MoCoBD_1"/>
    <property type="match status" value="1"/>
</dbReference>
<keyword evidence="3" id="KW-1185">Reference proteome</keyword>
<dbReference type="InterPro" id="IPR012368">
    <property type="entry name" value="OxRdtase_Mopterin-bd_su_IorB"/>
</dbReference>
<evidence type="ECO:0000313" key="3">
    <source>
        <dbReference type="Proteomes" id="UP000676409"/>
    </source>
</evidence>
<dbReference type="InterPro" id="IPR052516">
    <property type="entry name" value="N-heterocyclic_Hydroxylase"/>
</dbReference>
<reference evidence="2" key="1">
    <citation type="submission" date="2021-04" db="EMBL/GenBank/DDBJ databases">
        <title>The complete genome sequence of Caulobacter sp. S6.</title>
        <authorList>
            <person name="Tang Y."/>
            <person name="Ouyang W."/>
            <person name="Liu Q."/>
            <person name="Huang B."/>
            <person name="Guo Z."/>
            <person name="Lei P."/>
        </authorList>
    </citation>
    <scope>NUCLEOTIDE SEQUENCE</scope>
    <source>
        <strain evidence="2">S6</strain>
    </source>
</reference>
<name>A0A975FVW6_9CAUL</name>
<dbReference type="SMART" id="SM01008">
    <property type="entry name" value="Ald_Xan_dh_C"/>
    <property type="match status" value="1"/>
</dbReference>
<dbReference type="PROSITE" id="PS51318">
    <property type="entry name" value="TAT"/>
    <property type="match status" value="1"/>
</dbReference>
<accession>A0A975FVW6</accession>
<dbReference type="InterPro" id="IPR037165">
    <property type="entry name" value="AldOxase/xan_DH_Mopterin-bd_sf"/>
</dbReference>
<proteinExistence type="predicted"/>
<protein>
    <submittedName>
        <fullName evidence="2">Xanthine dehydrogenase family protein molybdopterin-binding subunit</fullName>
    </submittedName>
</protein>
<organism evidence="2 3">
    <name type="scientific">Phenylobacterium montanum</name>
    <dbReference type="NCBI Taxonomy" id="2823693"/>
    <lineage>
        <taxon>Bacteria</taxon>
        <taxon>Pseudomonadati</taxon>
        <taxon>Pseudomonadota</taxon>
        <taxon>Alphaproteobacteria</taxon>
        <taxon>Caulobacterales</taxon>
        <taxon>Caulobacteraceae</taxon>
        <taxon>Phenylobacterium</taxon>
    </lineage>
</organism>
<dbReference type="Gene3D" id="3.30.365.10">
    <property type="entry name" value="Aldehyde oxidase/xanthine dehydrogenase, molybdopterin binding domain"/>
    <property type="match status" value="4"/>
</dbReference>
<dbReference type="InterPro" id="IPR008274">
    <property type="entry name" value="AldOxase/xan_DH_MoCoBD1"/>
</dbReference>
<dbReference type="AlphaFoldDB" id="A0A975FVW6"/>
<dbReference type="Proteomes" id="UP000676409">
    <property type="component" value="Chromosome"/>
</dbReference>
<dbReference type="InterPro" id="IPR046867">
    <property type="entry name" value="AldOxase/xan_DH_MoCoBD2"/>
</dbReference>
<dbReference type="EMBL" id="CP073078">
    <property type="protein sequence ID" value="QUD86254.1"/>
    <property type="molecule type" value="Genomic_DNA"/>
</dbReference>
<dbReference type="PIRSF" id="PIRSF036389">
    <property type="entry name" value="IOR_B"/>
    <property type="match status" value="1"/>
</dbReference>
<dbReference type="RefSeq" id="WP_211936306.1">
    <property type="nucleotide sequence ID" value="NZ_CP073078.1"/>
</dbReference>
<dbReference type="PANTHER" id="PTHR47495">
    <property type="entry name" value="ALDEHYDE DEHYDROGENASE"/>
    <property type="match status" value="1"/>
</dbReference>
<evidence type="ECO:0000259" key="1">
    <source>
        <dbReference type="SMART" id="SM01008"/>
    </source>
</evidence>
<dbReference type="GO" id="GO:0016491">
    <property type="term" value="F:oxidoreductase activity"/>
    <property type="evidence" value="ECO:0007669"/>
    <property type="project" value="InterPro"/>
</dbReference>
<dbReference type="InterPro" id="IPR000674">
    <property type="entry name" value="Ald_Oxase/Xan_DH_a/b"/>
</dbReference>
<dbReference type="SUPFAM" id="SSF56003">
    <property type="entry name" value="Molybdenum cofactor-binding domain"/>
    <property type="match status" value="2"/>
</dbReference>
<dbReference type="PROSITE" id="PS51257">
    <property type="entry name" value="PROKAR_LIPOPROTEIN"/>
    <property type="match status" value="1"/>
</dbReference>
<dbReference type="Gene3D" id="3.90.1170.50">
    <property type="entry name" value="Aldehyde oxidase/xanthine dehydrogenase, a/b hammerhead"/>
    <property type="match status" value="1"/>
</dbReference>
<dbReference type="PANTHER" id="PTHR47495:SF2">
    <property type="entry name" value="ALDEHYDE DEHYDROGENASE"/>
    <property type="match status" value="1"/>
</dbReference>
<sequence length="725" mass="76501">MNAITKKTALDTTRRGLMVGAALAGGALVVGCSPTDLLSMGAEKPESAFGPFLRIAADGSVTVVNKHQEMGQGNHAGLAAIVAEELDADWDKVKVEQSVANAKLYGNTLMNGIQGTGGSTAINNSWDQLRLAGASARGMLVQAAATRWSVPADQVTVKNGVVSHAASGRSAHFGELIADAAKVTPPQSPTLKQHKDFALIGSDRVRRKDSRAKSTGTQRYTQDVHLPNMLVAVISRPQPFGATVKSVDDSAARKVPGVVDVVQIPTGVAVLADTTYAAKKGREALKITWDTSKAELRSSDKILADYKTIAQGKGDAAIKPQVFQSAGDASNAFGGELFEATYDFPYLAHATMEPMNAVAIVDGMHVKIISGSQVQTLDQLNVAQAVGTLPGFVDIETLSAGGSFGRRANQTSDYIVDAARLAKHVGGKRPVKVVWTREDDMTAGRYRPLTHHSLAIKLDKDGFPAAWRHRVVSQSITKGMPMQKGLDESTVEGAKGSPYLKATPVVDGVVYMPESPVTVLWWRSVGATHAALVMEHTIDRLAKKAGKDPADYRRALYKKAGADRHLKVMELALEKAGWGQPLPAGTARGLAVHESFGSVVAQVAEVSLKDGKPRVGRVVAAVDCGTAISPNQIAAQMEGGVCYGLSAALYGKITLKDGVAQETNFDTYQVLRMDEAPHVETYILPSTAHPTGVGEPGTPVIAPAVANALLALNGTVTESLPLVKA</sequence>
<evidence type="ECO:0000313" key="2">
    <source>
        <dbReference type="EMBL" id="QUD86254.1"/>
    </source>
</evidence>
<feature type="domain" description="Aldehyde oxidase/xanthine dehydrogenase a/b hammerhead" evidence="1">
    <location>
        <begin position="215"/>
        <end position="293"/>
    </location>
</feature>
<dbReference type="KEGG" id="caul:KCG34_14220"/>
<dbReference type="InterPro" id="IPR006311">
    <property type="entry name" value="TAT_signal"/>
</dbReference>